<dbReference type="InterPro" id="IPR015424">
    <property type="entry name" value="PyrdxlP-dep_Trfase"/>
</dbReference>
<feature type="domain" description="Aminotransferase class I/classII large" evidence="5">
    <location>
        <begin position="34"/>
        <end position="401"/>
    </location>
</feature>
<sequence>MRLSPIGTRMAGLSGLRSIMEDVAASTADTSAEEWLNLSIGNPAAIPAAGAMWREALTRALEEDFDAVCGRYGPSRGSAGLIEAVSAYFHHAYGWDLGPENVVIGPGSQMVCFAAAALFCGPEPDGAHRRLVLPMVPDYTGYQGLCMHEDGIVGVAPQIVEDGEHGFRYALDLDALARLDDIGMLLISTPGNPTGRAMDRAELDGLITFAEARDIPLVIDHAYGAPFPRIGEVPVEPVRHPHVVNCFSASKAGMPGERVGFAIGDPRYVGAIAAFLSNSVLHAAQLPQVALAKTLREGTLDEVTRDAITPYYRGKRELMDALLMEQLPPDIAWRSHSGAGGMFAWVWIDHTWFDDVELYRRLKEKRVFVVPGRHFFVDATTTALPRGHATRCFRMSLSAPEKTLIDGVSRVAETLEEMRAEAN</sequence>
<reference evidence="6 7" key="1">
    <citation type="submission" date="2020-12" db="EMBL/GenBank/DDBJ databases">
        <title>Identification and biosynthesis of polyene macrolides produced by Streptomyces alfalfae Men-myco-93-63.</title>
        <authorList>
            <person name="Liu D."/>
            <person name="Li Y."/>
            <person name="Liu L."/>
            <person name="Han X."/>
            <person name="Shen F."/>
        </authorList>
    </citation>
    <scope>NUCLEOTIDE SEQUENCE [LARGE SCALE GENOMIC DNA]</scope>
    <source>
        <strain evidence="6 7">Men-myco-93-63</strain>
    </source>
</reference>
<evidence type="ECO:0000256" key="3">
    <source>
        <dbReference type="ARBA" id="ARBA00022679"/>
    </source>
</evidence>
<keyword evidence="6" id="KW-0670">Pyruvate</keyword>
<protein>
    <submittedName>
        <fullName evidence="6">Valine--pyruvate transaminase</fullName>
        <ecNumber evidence="6">2.6.1.66</ecNumber>
    </submittedName>
</protein>
<name>A0A7T4PC19_9ACTN</name>
<dbReference type="Gene3D" id="3.40.640.10">
    <property type="entry name" value="Type I PLP-dependent aspartate aminotransferase-like (Major domain)"/>
    <property type="match status" value="1"/>
</dbReference>
<comment type="cofactor">
    <cofactor evidence="1">
        <name>pyridoxal 5'-phosphate</name>
        <dbReference type="ChEBI" id="CHEBI:597326"/>
    </cofactor>
</comment>
<evidence type="ECO:0000259" key="5">
    <source>
        <dbReference type="Pfam" id="PF00155"/>
    </source>
</evidence>
<dbReference type="AlphaFoldDB" id="A0A7T4PC19"/>
<dbReference type="SUPFAM" id="SSF53383">
    <property type="entry name" value="PLP-dependent transferases"/>
    <property type="match status" value="1"/>
</dbReference>
<dbReference type="GO" id="GO:1901605">
    <property type="term" value="P:alpha-amino acid metabolic process"/>
    <property type="evidence" value="ECO:0007669"/>
    <property type="project" value="TreeGrafter"/>
</dbReference>
<dbReference type="GO" id="GO:0030170">
    <property type="term" value="F:pyridoxal phosphate binding"/>
    <property type="evidence" value="ECO:0007669"/>
    <property type="project" value="InterPro"/>
</dbReference>
<evidence type="ECO:0000313" key="7">
    <source>
        <dbReference type="Proteomes" id="UP000596130"/>
    </source>
</evidence>
<dbReference type="GO" id="GO:0005829">
    <property type="term" value="C:cytosol"/>
    <property type="evidence" value="ECO:0007669"/>
    <property type="project" value="TreeGrafter"/>
</dbReference>
<evidence type="ECO:0000256" key="2">
    <source>
        <dbReference type="ARBA" id="ARBA00022576"/>
    </source>
</evidence>
<keyword evidence="3 6" id="KW-0808">Transferase</keyword>
<accession>A0A7T4PC19</accession>
<keyword evidence="4" id="KW-0663">Pyridoxal phosphate</keyword>
<dbReference type="CDD" id="cd00609">
    <property type="entry name" value="AAT_like"/>
    <property type="match status" value="1"/>
</dbReference>
<dbReference type="Proteomes" id="UP000596130">
    <property type="component" value="Chromosome"/>
</dbReference>
<dbReference type="Pfam" id="PF00155">
    <property type="entry name" value="Aminotran_1_2"/>
    <property type="match status" value="1"/>
</dbReference>
<organism evidence="6 7">
    <name type="scientific">Streptomyces alfalfae</name>
    <dbReference type="NCBI Taxonomy" id="1642299"/>
    <lineage>
        <taxon>Bacteria</taxon>
        <taxon>Bacillati</taxon>
        <taxon>Actinomycetota</taxon>
        <taxon>Actinomycetes</taxon>
        <taxon>Kitasatosporales</taxon>
        <taxon>Streptomycetaceae</taxon>
        <taxon>Streptomyces</taxon>
    </lineage>
</organism>
<evidence type="ECO:0000256" key="1">
    <source>
        <dbReference type="ARBA" id="ARBA00001933"/>
    </source>
</evidence>
<evidence type="ECO:0000313" key="6">
    <source>
        <dbReference type="EMBL" id="QQC87355.1"/>
    </source>
</evidence>
<dbReference type="GO" id="GO:0009042">
    <property type="term" value="F:valine-pyruvate transaminase activity"/>
    <property type="evidence" value="ECO:0007669"/>
    <property type="project" value="UniProtKB-EC"/>
</dbReference>
<dbReference type="RefSeq" id="WP_198501571.1">
    <property type="nucleotide sequence ID" value="NZ_CP065959.1"/>
</dbReference>
<proteinExistence type="predicted"/>
<evidence type="ECO:0000256" key="4">
    <source>
        <dbReference type="ARBA" id="ARBA00022898"/>
    </source>
</evidence>
<dbReference type="PANTHER" id="PTHR42790:SF4">
    <property type="entry name" value="VALINE--PYRUVATE AMINOTRANSFERASE"/>
    <property type="match status" value="1"/>
</dbReference>
<dbReference type="EC" id="2.6.1.66" evidence="6"/>
<dbReference type="InterPro" id="IPR015421">
    <property type="entry name" value="PyrdxlP-dep_Trfase_major"/>
</dbReference>
<dbReference type="InterPro" id="IPR004839">
    <property type="entry name" value="Aminotransferase_I/II_large"/>
</dbReference>
<gene>
    <name evidence="6" type="ORF">I8755_02225</name>
</gene>
<dbReference type="InterPro" id="IPR050859">
    <property type="entry name" value="Class-I_PLP-dep_aminotransf"/>
</dbReference>
<dbReference type="EMBL" id="CP065959">
    <property type="protein sequence ID" value="QQC87355.1"/>
    <property type="molecule type" value="Genomic_DNA"/>
</dbReference>
<dbReference type="NCBIfam" id="NF006967">
    <property type="entry name" value="PRK09440.1-5"/>
    <property type="match status" value="1"/>
</dbReference>
<dbReference type="PANTHER" id="PTHR42790">
    <property type="entry name" value="AMINOTRANSFERASE"/>
    <property type="match status" value="1"/>
</dbReference>
<keyword evidence="2 6" id="KW-0032">Aminotransferase</keyword>